<evidence type="ECO:0000256" key="3">
    <source>
        <dbReference type="ARBA" id="ARBA00022692"/>
    </source>
</evidence>
<reference evidence="7 8" key="1">
    <citation type="submission" date="2020-02" db="EMBL/GenBank/DDBJ databases">
        <title>Whole-genome analyses of novel actinobacteria.</title>
        <authorList>
            <person name="Sahin N."/>
        </authorList>
    </citation>
    <scope>NUCLEOTIDE SEQUENCE [LARGE SCALE GENOMIC DNA]</scope>
    <source>
        <strain evidence="7 8">KC13</strain>
    </source>
</reference>
<evidence type="ECO:0000256" key="6">
    <source>
        <dbReference type="SAM" id="Phobius"/>
    </source>
</evidence>
<feature type="transmembrane region" description="Helical" evidence="6">
    <location>
        <begin position="281"/>
        <end position="304"/>
    </location>
</feature>
<dbReference type="GO" id="GO:0005886">
    <property type="term" value="C:plasma membrane"/>
    <property type="evidence" value="ECO:0007669"/>
    <property type="project" value="UniProtKB-SubCell"/>
</dbReference>
<comment type="subcellular location">
    <subcellularLocation>
        <location evidence="1">Cell membrane</location>
        <topology evidence="1">Multi-pass membrane protein</topology>
    </subcellularLocation>
</comment>
<feature type="transmembrane region" description="Helical" evidence="6">
    <location>
        <begin position="343"/>
        <end position="364"/>
    </location>
</feature>
<feature type="transmembrane region" description="Helical" evidence="6">
    <location>
        <begin position="70"/>
        <end position="91"/>
    </location>
</feature>
<proteinExistence type="predicted"/>
<evidence type="ECO:0000256" key="1">
    <source>
        <dbReference type="ARBA" id="ARBA00004651"/>
    </source>
</evidence>
<organism evidence="7 8">
    <name type="scientific">Nocardioides turkmenicus</name>
    <dbReference type="NCBI Taxonomy" id="2711220"/>
    <lineage>
        <taxon>Bacteria</taxon>
        <taxon>Bacillati</taxon>
        <taxon>Actinomycetota</taxon>
        <taxon>Actinomycetes</taxon>
        <taxon>Propionibacteriales</taxon>
        <taxon>Nocardioidaceae</taxon>
        <taxon>Nocardioides</taxon>
    </lineage>
</organism>
<dbReference type="EMBL" id="JAALAA010000003">
    <property type="protein sequence ID" value="NGN92019.1"/>
    <property type="molecule type" value="Genomic_DNA"/>
</dbReference>
<evidence type="ECO:0000313" key="7">
    <source>
        <dbReference type="EMBL" id="NGN92019.1"/>
    </source>
</evidence>
<dbReference type="PANTHER" id="PTHR30250">
    <property type="entry name" value="PST FAMILY PREDICTED COLANIC ACID TRANSPORTER"/>
    <property type="match status" value="1"/>
</dbReference>
<feature type="transmembrane region" description="Helical" evidence="6">
    <location>
        <begin position="316"/>
        <end position="336"/>
    </location>
</feature>
<feature type="transmembrane region" description="Helical" evidence="6">
    <location>
        <begin position="29"/>
        <end position="49"/>
    </location>
</feature>
<dbReference type="RefSeq" id="WP_165109783.1">
    <property type="nucleotide sequence ID" value="NZ_JAALAA010000003.1"/>
</dbReference>
<evidence type="ECO:0000256" key="5">
    <source>
        <dbReference type="ARBA" id="ARBA00023136"/>
    </source>
</evidence>
<sequence>MTALTGALAGFGGIFWVIAGRLQSATAIGVAGTLVSAIIVLCFVAQIGIDRTLLASLPHSDRPAADFARAVAVVGVLGYLLGVGFATALPYLAPETAEALSGWRPWCFGLLVAGTAVNLTTDVAFLSLRRVQDNLLVTGIGMGILKCALPFALGSWGAFGLAASVGFASLAAAVACVLIVLVRLPRPSRPPGGGWSPAFRTERRLGFSSYLSSLIDFVPILLLPIILVNAAGAAENAVFFIAFQIVLMLNASAYAIGNSAFAEAARVPDRAGHALRHSAKVMAVIILGGTAVTVLAARLMLLIFGAEYAETGVPTLRILAVGAIAVATAYWAITALRVRHRLMASVAVAAVSAGGTTLLAWLLADRGAEAAALAWLIGHGCGALLGLVLVRWGGRR</sequence>
<evidence type="ECO:0008006" key="9">
    <source>
        <dbReference type="Google" id="ProtNLM"/>
    </source>
</evidence>
<feature type="transmembrane region" description="Helical" evidence="6">
    <location>
        <begin position="159"/>
        <end position="184"/>
    </location>
</feature>
<dbReference type="Proteomes" id="UP000483261">
    <property type="component" value="Unassembled WGS sequence"/>
</dbReference>
<name>A0A6M1R2P4_9ACTN</name>
<keyword evidence="5 6" id="KW-0472">Membrane</keyword>
<evidence type="ECO:0000313" key="8">
    <source>
        <dbReference type="Proteomes" id="UP000483261"/>
    </source>
</evidence>
<protein>
    <recommendedName>
        <fullName evidence="9">Oligosaccharide flippase family protein</fullName>
    </recommendedName>
</protein>
<evidence type="ECO:0000256" key="2">
    <source>
        <dbReference type="ARBA" id="ARBA00022475"/>
    </source>
</evidence>
<feature type="transmembrane region" description="Helical" evidence="6">
    <location>
        <begin position="370"/>
        <end position="390"/>
    </location>
</feature>
<dbReference type="AlphaFoldDB" id="A0A6M1R2P4"/>
<feature type="transmembrane region" description="Helical" evidence="6">
    <location>
        <begin position="205"/>
        <end position="231"/>
    </location>
</feature>
<gene>
    <name evidence="7" type="ORF">G5C66_04610</name>
</gene>
<dbReference type="InterPro" id="IPR050833">
    <property type="entry name" value="Poly_Biosynth_Transport"/>
</dbReference>
<keyword evidence="8" id="KW-1185">Reference proteome</keyword>
<feature type="transmembrane region" description="Helical" evidence="6">
    <location>
        <begin position="237"/>
        <end position="261"/>
    </location>
</feature>
<keyword evidence="4 6" id="KW-1133">Transmembrane helix</keyword>
<feature type="transmembrane region" description="Helical" evidence="6">
    <location>
        <begin position="135"/>
        <end position="153"/>
    </location>
</feature>
<comment type="caution">
    <text evidence="7">The sequence shown here is derived from an EMBL/GenBank/DDBJ whole genome shotgun (WGS) entry which is preliminary data.</text>
</comment>
<accession>A0A6M1R2P4</accession>
<dbReference type="PANTHER" id="PTHR30250:SF11">
    <property type="entry name" value="O-ANTIGEN TRANSPORTER-RELATED"/>
    <property type="match status" value="1"/>
</dbReference>
<evidence type="ECO:0000256" key="4">
    <source>
        <dbReference type="ARBA" id="ARBA00022989"/>
    </source>
</evidence>
<keyword evidence="3 6" id="KW-0812">Transmembrane</keyword>
<keyword evidence="2" id="KW-1003">Cell membrane</keyword>
<feature type="transmembrane region" description="Helical" evidence="6">
    <location>
        <begin position="103"/>
        <end position="128"/>
    </location>
</feature>